<dbReference type="CDD" id="cd02440">
    <property type="entry name" value="AdoMet_MTases"/>
    <property type="match status" value="1"/>
</dbReference>
<organism evidence="4 5">
    <name type="scientific">Streptomyces broussonetiae</name>
    <dbReference type="NCBI Taxonomy" id="2686304"/>
    <lineage>
        <taxon>Bacteria</taxon>
        <taxon>Bacillati</taxon>
        <taxon>Actinomycetota</taxon>
        <taxon>Actinomycetes</taxon>
        <taxon>Kitasatosporales</taxon>
        <taxon>Streptomycetaceae</taxon>
        <taxon>Streptomyces</taxon>
    </lineage>
</organism>
<dbReference type="EC" id="2.1.1.-" evidence="4"/>
<protein>
    <submittedName>
        <fullName evidence="4">Class I SAM-dependent methyltransferase</fullName>
        <ecNumber evidence="4">2.1.1.-</ecNumber>
    </submittedName>
</protein>
<dbReference type="RefSeq" id="WP_376735776.1">
    <property type="nucleotide sequence ID" value="NZ_JAYMRP010000042.1"/>
</dbReference>
<evidence type="ECO:0000313" key="4">
    <source>
        <dbReference type="EMBL" id="MFB8777300.1"/>
    </source>
</evidence>
<dbReference type="GO" id="GO:0008168">
    <property type="term" value="F:methyltransferase activity"/>
    <property type="evidence" value="ECO:0007669"/>
    <property type="project" value="UniProtKB-KW"/>
</dbReference>
<evidence type="ECO:0000259" key="3">
    <source>
        <dbReference type="Pfam" id="PF13649"/>
    </source>
</evidence>
<dbReference type="SUPFAM" id="SSF53335">
    <property type="entry name" value="S-adenosyl-L-methionine-dependent methyltransferases"/>
    <property type="match status" value="1"/>
</dbReference>
<dbReference type="Pfam" id="PF13649">
    <property type="entry name" value="Methyltransf_25"/>
    <property type="match status" value="1"/>
</dbReference>
<dbReference type="InterPro" id="IPR029063">
    <property type="entry name" value="SAM-dependent_MTases_sf"/>
</dbReference>
<keyword evidence="1 4" id="KW-0489">Methyltransferase</keyword>
<dbReference type="Gene3D" id="3.40.50.150">
    <property type="entry name" value="Vaccinia Virus protein VP39"/>
    <property type="match status" value="1"/>
</dbReference>
<name>A0ABV5EKC9_9ACTN</name>
<dbReference type="EMBL" id="JAYMRP010000042">
    <property type="protein sequence ID" value="MFB8777300.1"/>
    <property type="molecule type" value="Genomic_DNA"/>
</dbReference>
<feature type="domain" description="Methyltransferase" evidence="3">
    <location>
        <begin position="50"/>
        <end position="147"/>
    </location>
</feature>
<dbReference type="PANTHER" id="PTHR43861">
    <property type="entry name" value="TRANS-ACONITATE 2-METHYLTRANSFERASE-RELATED"/>
    <property type="match status" value="1"/>
</dbReference>
<keyword evidence="2 4" id="KW-0808">Transferase</keyword>
<accession>A0ABV5EKC9</accession>
<reference evidence="4 5" key="1">
    <citation type="submission" date="2024-01" db="EMBL/GenBank/DDBJ databases">
        <title>Genome mining of biosynthetic gene clusters to explore secondary metabolites of Streptomyces sp.</title>
        <authorList>
            <person name="Baig A."/>
            <person name="Ajitkumar Shintre N."/>
            <person name="Kumar H."/>
            <person name="Anbarasu A."/>
            <person name="Ramaiah S."/>
        </authorList>
    </citation>
    <scope>NUCLEOTIDE SEQUENCE [LARGE SCALE GENOMIC DNA]</scope>
    <source>
        <strain evidence="4 5">A57</strain>
    </source>
</reference>
<dbReference type="InterPro" id="IPR041698">
    <property type="entry name" value="Methyltransf_25"/>
</dbReference>
<dbReference type="PANTHER" id="PTHR43861:SF1">
    <property type="entry name" value="TRANS-ACONITATE 2-METHYLTRANSFERASE"/>
    <property type="match status" value="1"/>
</dbReference>
<dbReference type="GO" id="GO:0032259">
    <property type="term" value="P:methylation"/>
    <property type="evidence" value="ECO:0007669"/>
    <property type="project" value="UniProtKB-KW"/>
</dbReference>
<evidence type="ECO:0000313" key="5">
    <source>
        <dbReference type="Proteomes" id="UP001585080"/>
    </source>
</evidence>
<comment type="caution">
    <text evidence="4">The sequence shown here is derived from an EMBL/GenBank/DDBJ whole genome shotgun (WGS) entry which is preliminary data.</text>
</comment>
<evidence type="ECO:0000256" key="1">
    <source>
        <dbReference type="ARBA" id="ARBA00022603"/>
    </source>
</evidence>
<keyword evidence="5" id="KW-1185">Reference proteome</keyword>
<dbReference type="Proteomes" id="UP001585080">
    <property type="component" value="Unassembled WGS sequence"/>
</dbReference>
<sequence>MGLSMAAAKEWVDRWERQQRRYAVDREERFTVIADVVECGTADRARPLLLDLGCGPGSLAARLATRLPGAEIVAVDMDPLLLELGRTHHANAARYVDAVIGAEGWTDALGLRRPVDAAVSTTALHYLPEPALERTYRGLAALLRPGGVLVNGDHFPPDAGPCAKLTAHVGRRRAQRTGGHAHEDWGAWWTAAARDPELADLVGERERRLAAIESGGSGGSGGSGTGGEGLTVRHHARLLRRAGFGHVAPVWQFGDSVVLVAVKGDAGRP</sequence>
<proteinExistence type="predicted"/>
<gene>
    <name evidence="4" type="ORF">VSS16_32040</name>
</gene>
<evidence type="ECO:0000256" key="2">
    <source>
        <dbReference type="ARBA" id="ARBA00022679"/>
    </source>
</evidence>